<feature type="region of interest" description="Disordered" evidence="1">
    <location>
        <begin position="238"/>
        <end position="280"/>
    </location>
</feature>
<protein>
    <submittedName>
        <fullName evidence="2">Uncharacterized protein</fullName>
    </submittedName>
</protein>
<evidence type="ECO:0000313" key="2">
    <source>
        <dbReference type="EMBL" id="MCD9643407.1"/>
    </source>
</evidence>
<feature type="compositionally biased region" description="Basic and acidic residues" evidence="1">
    <location>
        <begin position="143"/>
        <end position="153"/>
    </location>
</feature>
<name>A0ABS8VAC1_DATST</name>
<organism evidence="2 3">
    <name type="scientific">Datura stramonium</name>
    <name type="common">Jimsonweed</name>
    <name type="synonym">Common thornapple</name>
    <dbReference type="NCBI Taxonomy" id="4076"/>
    <lineage>
        <taxon>Eukaryota</taxon>
        <taxon>Viridiplantae</taxon>
        <taxon>Streptophyta</taxon>
        <taxon>Embryophyta</taxon>
        <taxon>Tracheophyta</taxon>
        <taxon>Spermatophyta</taxon>
        <taxon>Magnoliopsida</taxon>
        <taxon>eudicotyledons</taxon>
        <taxon>Gunneridae</taxon>
        <taxon>Pentapetalae</taxon>
        <taxon>asterids</taxon>
        <taxon>lamiids</taxon>
        <taxon>Solanales</taxon>
        <taxon>Solanaceae</taxon>
        <taxon>Solanoideae</taxon>
        <taxon>Datureae</taxon>
        <taxon>Datura</taxon>
    </lineage>
</organism>
<feature type="compositionally biased region" description="Polar residues" evidence="1">
    <location>
        <begin position="154"/>
        <end position="164"/>
    </location>
</feature>
<dbReference type="Proteomes" id="UP000823775">
    <property type="component" value="Unassembled WGS sequence"/>
</dbReference>
<gene>
    <name evidence="2" type="ORF">HAX54_030856</name>
</gene>
<reference evidence="2 3" key="1">
    <citation type="journal article" date="2021" name="BMC Genomics">
        <title>Datura genome reveals duplications of psychoactive alkaloid biosynthetic genes and high mutation rate following tissue culture.</title>
        <authorList>
            <person name="Rajewski A."/>
            <person name="Carter-House D."/>
            <person name="Stajich J."/>
            <person name="Litt A."/>
        </authorList>
    </citation>
    <scope>NUCLEOTIDE SEQUENCE [LARGE SCALE GENOMIC DNA]</scope>
    <source>
        <strain evidence="2">AR-01</strain>
    </source>
</reference>
<evidence type="ECO:0000313" key="3">
    <source>
        <dbReference type="Proteomes" id="UP000823775"/>
    </source>
</evidence>
<feature type="region of interest" description="Disordered" evidence="1">
    <location>
        <begin position="143"/>
        <end position="164"/>
    </location>
</feature>
<evidence type="ECO:0000256" key="1">
    <source>
        <dbReference type="SAM" id="MobiDB-lite"/>
    </source>
</evidence>
<feature type="compositionally biased region" description="Acidic residues" evidence="1">
    <location>
        <begin position="260"/>
        <end position="280"/>
    </location>
</feature>
<dbReference type="PANTHER" id="PTHR33623:SF5">
    <property type="entry name" value="HISTONE-LYSINE N-METHYLTRANSFERASE SETD1B-LIKE PROTEIN"/>
    <property type="match status" value="1"/>
</dbReference>
<keyword evidence="3" id="KW-1185">Reference proteome</keyword>
<dbReference type="EMBL" id="JACEIK010003876">
    <property type="protein sequence ID" value="MCD9643407.1"/>
    <property type="molecule type" value="Genomic_DNA"/>
</dbReference>
<comment type="caution">
    <text evidence="2">The sequence shown here is derived from an EMBL/GenBank/DDBJ whole genome shotgun (WGS) entry which is preliminary data.</text>
</comment>
<dbReference type="PANTHER" id="PTHR33623">
    <property type="entry name" value="OS04G0572500 PROTEIN"/>
    <property type="match status" value="1"/>
</dbReference>
<accession>A0ABS8VAC1</accession>
<sequence>MAQKHLHELLKEDQEPFYIANRRFQLKRLNFSSHKISSLQIKKIQKPTNQTPTTSKFCKNTCFFSFHDSPDVRKSPLYLPSPATKKCPENGKFVLHVPARTAALLLEAAMRIQKQQSSSKPKSQIKKVKFGLFGSILKRLKDRNSNKMGESKNGENSFSCSCSNSRVNSEINEEKSMDLETYSNNGDFSSCPLSPFRFSLQRCPSAGDVMPVFTSPAASPVHHKKEDKENYETIGSASNDQLEEEDEKEQSSPVSVLDPPFEEDQEDDGREDRDEDEDSDLDCSYALVQRAQQQLLYKLRRFEKLAELDPIELEKLLLEEEEEEEEEDDDRGEEEEYQVCDLISEEKPEVKSLNYGEAVFGRECKRLDSSQELTSNTTPIDMMVKWDLKSESDEWNEFQMQREETAIEFAFSIFGLLVEELREDLIQDAANF</sequence>
<proteinExistence type="predicted"/>